<proteinExistence type="predicted"/>
<dbReference type="InterPro" id="IPR011990">
    <property type="entry name" value="TPR-like_helical_dom_sf"/>
</dbReference>
<evidence type="ECO:0000313" key="2">
    <source>
        <dbReference type="Proteomes" id="UP000054018"/>
    </source>
</evidence>
<gene>
    <name evidence="1" type="ORF">PISMIDRAFT_46746</name>
</gene>
<feature type="non-terminal residue" evidence="1">
    <location>
        <position position="123"/>
    </location>
</feature>
<dbReference type="Gene3D" id="1.25.40.10">
    <property type="entry name" value="Tetratricopeptide repeat domain"/>
    <property type="match status" value="1"/>
</dbReference>
<dbReference type="Proteomes" id="UP000054018">
    <property type="component" value="Unassembled WGS sequence"/>
</dbReference>
<reference evidence="2" key="2">
    <citation type="submission" date="2015-01" db="EMBL/GenBank/DDBJ databases">
        <title>Evolutionary Origins and Diversification of the Mycorrhizal Mutualists.</title>
        <authorList>
            <consortium name="DOE Joint Genome Institute"/>
            <consortium name="Mycorrhizal Genomics Consortium"/>
            <person name="Kohler A."/>
            <person name="Kuo A."/>
            <person name="Nagy L.G."/>
            <person name="Floudas D."/>
            <person name="Copeland A."/>
            <person name="Barry K.W."/>
            <person name="Cichocki N."/>
            <person name="Veneault-Fourrey C."/>
            <person name="LaButti K."/>
            <person name="Lindquist E.A."/>
            <person name="Lipzen A."/>
            <person name="Lundell T."/>
            <person name="Morin E."/>
            <person name="Murat C."/>
            <person name="Riley R."/>
            <person name="Ohm R."/>
            <person name="Sun H."/>
            <person name="Tunlid A."/>
            <person name="Henrissat B."/>
            <person name="Grigoriev I.V."/>
            <person name="Hibbett D.S."/>
            <person name="Martin F."/>
        </authorList>
    </citation>
    <scope>NUCLEOTIDE SEQUENCE [LARGE SCALE GENOMIC DNA]</scope>
    <source>
        <strain evidence="2">441</strain>
    </source>
</reference>
<dbReference type="EMBL" id="KN833707">
    <property type="protein sequence ID" value="KIK25486.1"/>
    <property type="molecule type" value="Genomic_DNA"/>
</dbReference>
<feature type="non-terminal residue" evidence="1">
    <location>
        <position position="1"/>
    </location>
</feature>
<reference evidence="1 2" key="1">
    <citation type="submission" date="2014-04" db="EMBL/GenBank/DDBJ databases">
        <authorList>
            <consortium name="DOE Joint Genome Institute"/>
            <person name="Kuo A."/>
            <person name="Kohler A."/>
            <person name="Costa M.D."/>
            <person name="Nagy L.G."/>
            <person name="Floudas D."/>
            <person name="Copeland A."/>
            <person name="Barry K.W."/>
            <person name="Cichocki N."/>
            <person name="Veneault-Fourrey C."/>
            <person name="LaButti K."/>
            <person name="Lindquist E.A."/>
            <person name="Lipzen A."/>
            <person name="Lundell T."/>
            <person name="Morin E."/>
            <person name="Murat C."/>
            <person name="Sun H."/>
            <person name="Tunlid A."/>
            <person name="Henrissat B."/>
            <person name="Grigoriev I.V."/>
            <person name="Hibbett D.S."/>
            <person name="Martin F."/>
            <person name="Nordberg H.P."/>
            <person name="Cantor M.N."/>
            <person name="Hua S.X."/>
        </authorList>
    </citation>
    <scope>NUCLEOTIDE SEQUENCE [LARGE SCALE GENOMIC DNA]</scope>
    <source>
        <strain evidence="1 2">441</strain>
    </source>
</reference>
<protein>
    <submittedName>
        <fullName evidence="1">Uncharacterized protein</fullName>
    </submittedName>
</protein>
<keyword evidence="2" id="KW-1185">Reference proteome</keyword>
<name>A0A0C9Z841_9AGAM</name>
<dbReference type="STRING" id="765257.A0A0C9Z841"/>
<dbReference type="AlphaFoldDB" id="A0A0C9Z841"/>
<sequence>DELITLKRGALECMLPDEPQRQTLLLELDDYLSERFQREYSVMDLEEIVSLRRAALEDTPSPSRPRALLNLANALREQFERQDLESSLVEAVSVARAALVLCAPGHPDHALCRDHLASYLETK</sequence>
<evidence type="ECO:0000313" key="1">
    <source>
        <dbReference type="EMBL" id="KIK25486.1"/>
    </source>
</evidence>
<accession>A0A0C9Z841</accession>
<dbReference type="HOGENOM" id="CLU_001305_4_0_1"/>
<organism evidence="1 2">
    <name type="scientific">Pisolithus microcarpus 441</name>
    <dbReference type="NCBI Taxonomy" id="765257"/>
    <lineage>
        <taxon>Eukaryota</taxon>
        <taxon>Fungi</taxon>
        <taxon>Dikarya</taxon>
        <taxon>Basidiomycota</taxon>
        <taxon>Agaricomycotina</taxon>
        <taxon>Agaricomycetes</taxon>
        <taxon>Agaricomycetidae</taxon>
        <taxon>Boletales</taxon>
        <taxon>Sclerodermatineae</taxon>
        <taxon>Pisolithaceae</taxon>
        <taxon>Pisolithus</taxon>
    </lineage>
</organism>
<dbReference type="OrthoDB" id="2610845at2759"/>